<evidence type="ECO:0000313" key="3">
    <source>
        <dbReference type="EMBL" id="PWW06322.1"/>
    </source>
</evidence>
<dbReference type="Proteomes" id="UP000246635">
    <property type="component" value="Unassembled WGS sequence"/>
</dbReference>
<dbReference type="Pfam" id="PF10668">
    <property type="entry name" value="Phage_terminase"/>
    <property type="match status" value="1"/>
</dbReference>
<organism evidence="3 4">
    <name type="scientific">Paenibacillus cellulosilyticus</name>
    <dbReference type="NCBI Taxonomy" id="375489"/>
    <lineage>
        <taxon>Bacteria</taxon>
        <taxon>Bacillati</taxon>
        <taxon>Bacillota</taxon>
        <taxon>Bacilli</taxon>
        <taxon>Bacillales</taxon>
        <taxon>Paenibacillaceae</taxon>
        <taxon>Paenibacillus</taxon>
    </lineage>
</organism>
<evidence type="ECO:0000313" key="4">
    <source>
        <dbReference type="Proteomes" id="UP000246635"/>
    </source>
</evidence>
<accession>A0A2V2YX48</accession>
<evidence type="ECO:0000259" key="2">
    <source>
        <dbReference type="Pfam" id="PF10668"/>
    </source>
</evidence>
<dbReference type="EMBL" id="QGTQ01000003">
    <property type="protein sequence ID" value="PWW06322.1"/>
    <property type="molecule type" value="Genomic_DNA"/>
</dbReference>
<protein>
    <submittedName>
        <fullName evidence="3">Uncharacterized protein YjcR</fullName>
    </submittedName>
</protein>
<feature type="compositionally biased region" description="Basic and acidic residues" evidence="1">
    <location>
        <begin position="238"/>
        <end position="249"/>
    </location>
</feature>
<dbReference type="RefSeq" id="WP_174812461.1">
    <property type="nucleotide sequence ID" value="NZ_CP054611.1"/>
</dbReference>
<reference evidence="3 4" key="1">
    <citation type="submission" date="2018-05" db="EMBL/GenBank/DDBJ databases">
        <title>Genomic Encyclopedia of Type Strains, Phase III (KMG-III): the genomes of soil and plant-associated and newly described type strains.</title>
        <authorList>
            <person name="Whitman W."/>
        </authorList>
    </citation>
    <scope>NUCLEOTIDE SEQUENCE [LARGE SCALE GENOMIC DNA]</scope>
    <source>
        <strain evidence="3 4">CECT 5696</strain>
    </source>
</reference>
<keyword evidence="4" id="KW-1185">Reference proteome</keyword>
<feature type="domain" description="PBSX phage terminase small subunit-like N-terminal" evidence="2">
    <location>
        <begin position="1"/>
        <end position="50"/>
    </location>
</feature>
<dbReference type="NCBIfam" id="NF040601">
    <property type="entry name" value="TerS_not_xtmA"/>
    <property type="match status" value="1"/>
</dbReference>
<name>A0A2V2YX48_9BACL</name>
<evidence type="ECO:0000256" key="1">
    <source>
        <dbReference type="SAM" id="MobiDB-lite"/>
    </source>
</evidence>
<dbReference type="AlphaFoldDB" id="A0A2V2YX48"/>
<feature type="compositionally biased region" description="Basic and acidic residues" evidence="1">
    <location>
        <begin position="216"/>
        <end position="228"/>
    </location>
</feature>
<sequence>MARERSTNRTAALKLWLKSGRTMKLGEIADELSVSAALIRKWKFLDKWDEVPENRRRGGQPGNKNSVGNAGGSGAPIGNDYALKHGYYAKYIPEAVMQIVEEIQESDPDPLDMIWNHIIVLEAMLLHGQKITHVSDRDDMTKELKKKRSGKHGTETEYEIQFAHDKFANASKTNVLMMREFRSSMKQFLSMAPENDERRKKLELMDVQIAQAKLKMENAKKDDKKSDAEEWTESLKQVAERRKAMGKET</sequence>
<proteinExistence type="predicted"/>
<feature type="region of interest" description="Disordered" evidence="1">
    <location>
        <begin position="52"/>
        <end position="73"/>
    </location>
</feature>
<dbReference type="InterPro" id="IPR018925">
    <property type="entry name" value="XtmA-like_N"/>
</dbReference>
<gene>
    <name evidence="3" type="ORF">DFQ01_103224</name>
</gene>
<feature type="region of interest" description="Disordered" evidence="1">
    <location>
        <begin position="216"/>
        <end position="249"/>
    </location>
</feature>
<comment type="caution">
    <text evidence="3">The sequence shown here is derived from an EMBL/GenBank/DDBJ whole genome shotgun (WGS) entry which is preliminary data.</text>
</comment>